<evidence type="ECO:0000313" key="2">
    <source>
        <dbReference type="EMBL" id="CAG7597547.1"/>
    </source>
</evidence>
<dbReference type="RefSeq" id="WP_218089987.1">
    <property type="nucleotide sequence ID" value="NZ_CAJVAS010000001.1"/>
</dbReference>
<keyword evidence="1" id="KW-0472">Membrane</keyword>
<feature type="transmembrane region" description="Helical" evidence="1">
    <location>
        <begin position="73"/>
        <end position="91"/>
    </location>
</feature>
<feature type="transmembrane region" description="Helical" evidence="1">
    <location>
        <begin position="98"/>
        <end position="115"/>
    </location>
</feature>
<feature type="transmembrane region" description="Helical" evidence="1">
    <location>
        <begin position="127"/>
        <end position="149"/>
    </location>
</feature>
<organism evidence="2 3">
    <name type="scientific">Paenibacillus solanacearum</name>
    <dbReference type="NCBI Taxonomy" id="2048548"/>
    <lineage>
        <taxon>Bacteria</taxon>
        <taxon>Bacillati</taxon>
        <taxon>Bacillota</taxon>
        <taxon>Bacilli</taxon>
        <taxon>Bacillales</taxon>
        <taxon>Paenibacillaceae</taxon>
        <taxon>Paenibacillus</taxon>
    </lineage>
</organism>
<dbReference type="EMBL" id="CAJVAS010000001">
    <property type="protein sequence ID" value="CAG7597547.1"/>
    <property type="molecule type" value="Genomic_DNA"/>
</dbReference>
<comment type="caution">
    <text evidence="2">The sequence shown here is derived from an EMBL/GenBank/DDBJ whole genome shotgun (WGS) entry which is preliminary data.</text>
</comment>
<keyword evidence="1" id="KW-1133">Transmembrane helix</keyword>
<gene>
    <name evidence="2" type="ORF">PAESOLCIP111_00155</name>
</gene>
<reference evidence="2" key="1">
    <citation type="submission" date="2021-06" db="EMBL/GenBank/DDBJ databases">
        <authorList>
            <person name="Criscuolo A."/>
        </authorList>
    </citation>
    <scope>NUCLEOTIDE SEQUENCE</scope>
    <source>
        <strain evidence="2">CIP111600</strain>
    </source>
</reference>
<keyword evidence="1" id="KW-0812">Transmembrane</keyword>
<keyword evidence="3" id="KW-1185">Reference proteome</keyword>
<dbReference type="Proteomes" id="UP000693672">
    <property type="component" value="Unassembled WGS sequence"/>
</dbReference>
<name>A0A916JTR3_9BACL</name>
<evidence type="ECO:0000256" key="1">
    <source>
        <dbReference type="SAM" id="Phobius"/>
    </source>
</evidence>
<proteinExistence type="predicted"/>
<accession>A0A916JTR3</accession>
<protein>
    <submittedName>
        <fullName evidence="2">Uncharacterized protein</fullName>
    </submittedName>
</protein>
<evidence type="ECO:0000313" key="3">
    <source>
        <dbReference type="Proteomes" id="UP000693672"/>
    </source>
</evidence>
<sequence>MVVWITICIALSIAVLSTVRMLRTAFRPLETLLYYMVITVAIEQTHSAIIDNLKLIRFSESVSAFFCFKLNQIIIFPVVTLWLLHSFFAVSGRVLRKALFAIAWFLAMSGAYYLFDKLGIFELKGWHMLYSLAYWLTVLTESFCFVWWFRKLLRKRERDDSVSA</sequence>
<dbReference type="AlphaFoldDB" id="A0A916JTR3"/>